<name>A0AAP4BR40_9CORY</name>
<dbReference type="PANTHER" id="PTHR22602:SF0">
    <property type="entry name" value="TRANSFERASE CAF17, MITOCHONDRIAL-RELATED"/>
    <property type="match status" value="1"/>
</dbReference>
<proteinExistence type="predicted"/>
<evidence type="ECO:0000313" key="5">
    <source>
        <dbReference type="Proteomes" id="UP001224412"/>
    </source>
</evidence>
<dbReference type="Gene3D" id="3.30.1360.120">
    <property type="entry name" value="Probable tRNA modification gtpase trme, domain 1"/>
    <property type="match status" value="2"/>
</dbReference>
<dbReference type="Pfam" id="PF25455">
    <property type="entry name" value="Beta-barrel_CAF17_C"/>
    <property type="match status" value="1"/>
</dbReference>
<evidence type="ECO:0000259" key="3">
    <source>
        <dbReference type="Pfam" id="PF25455"/>
    </source>
</evidence>
<accession>A0AAP4BR40</accession>
<evidence type="ECO:0000313" key="4">
    <source>
        <dbReference type="EMBL" id="MDK4307831.1"/>
    </source>
</evidence>
<dbReference type="GO" id="GO:0016226">
    <property type="term" value="P:iron-sulfur cluster assembly"/>
    <property type="evidence" value="ECO:0007669"/>
    <property type="project" value="TreeGrafter"/>
</dbReference>
<organism evidence="4 5">
    <name type="scientific">Corynebacterium pseudodiphtheriticum</name>
    <dbReference type="NCBI Taxonomy" id="37637"/>
    <lineage>
        <taxon>Bacteria</taxon>
        <taxon>Bacillati</taxon>
        <taxon>Actinomycetota</taxon>
        <taxon>Actinomycetes</taxon>
        <taxon>Mycobacteriales</taxon>
        <taxon>Corynebacteriaceae</taxon>
        <taxon>Corynebacterium</taxon>
    </lineage>
</organism>
<dbReference type="InterPro" id="IPR045179">
    <property type="entry name" value="YgfZ/GcvT"/>
</dbReference>
<dbReference type="InterPro" id="IPR017703">
    <property type="entry name" value="YgfZ/GCV_T_CS"/>
</dbReference>
<dbReference type="EMBL" id="JASNVH010000018">
    <property type="protein sequence ID" value="MDK4307831.1"/>
    <property type="molecule type" value="Genomic_DNA"/>
</dbReference>
<dbReference type="InterPro" id="IPR027266">
    <property type="entry name" value="TrmE/GcvT-like"/>
</dbReference>
<protein>
    <submittedName>
        <fullName evidence="4">Folate-binding protein</fullName>
    </submittedName>
</protein>
<dbReference type="AlphaFoldDB" id="A0AAP4BR40"/>
<feature type="region of interest" description="Disordered" evidence="2">
    <location>
        <begin position="123"/>
        <end position="147"/>
    </location>
</feature>
<reference evidence="4" key="1">
    <citation type="submission" date="2023-05" db="EMBL/GenBank/DDBJ databases">
        <title>Metabolic capabilities are highly conserved among human nasal-associated Corynebacterium species in pangenomic analyses.</title>
        <authorList>
            <person name="Tran T.H."/>
            <person name="Roberts A.Q."/>
            <person name="Escapa I.F."/>
            <person name="Gao W."/>
            <person name="Conlan S."/>
            <person name="Kong H."/>
            <person name="Segre J.A."/>
            <person name="Kelly M.S."/>
            <person name="Lemon K.P."/>
        </authorList>
    </citation>
    <scope>NUCLEOTIDE SEQUENCE</scope>
    <source>
        <strain evidence="4">KPL2773</strain>
    </source>
</reference>
<dbReference type="PIRSF" id="PIRSF006487">
    <property type="entry name" value="GcvT"/>
    <property type="match status" value="1"/>
</dbReference>
<gene>
    <name evidence="4" type="ORF">QPX42_09825</name>
</gene>
<dbReference type="InterPro" id="IPR057460">
    <property type="entry name" value="CAF17_C"/>
</dbReference>
<keyword evidence="1" id="KW-0809">Transit peptide</keyword>
<feature type="compositionally biased region" description="Low complexity" evidence="2">
    <location>
        <begin position="133"/>
        <end position="147"/>
    </location>
</feature>
<comment type="caution">
    <text evidence="4">The sequence shown here is derived from an EMBL/GenBank/DDBJ whole genome shotgun (WGS) entry which is preliminary data.</text>
</comment>
<sequence>MTTHYRSVLLNRPNAMAYQEEPPHPDVTGVAWHYGEPLSEQRAITSTGAIVDRSHRRVIRVTGPEAAAFLHNLLSQKLDDVQAGWSGSALDLDTQGRILHTMDIAVTTDAGAGAGTGADVSAGAGDGAGSDTGAGASDHTGDSADAGAAAAPEGLAFYLDCEAGQFDSLRDFLQKMIFWSQVTIEEADLAIITVLGGPTDTQLPSQAVYSRTVSTATPAGTGSAQPTTGLWEASRTDIAVPREQLEAAVEELESTGLQLVGLMAYTAERVKALEAESVDLDEKSIPHEIPHWIGRGERIGAVHLEKGCYRGQETVARVENLGRSPRVLVLLHLDGSAPTMPSPGAEIQAKGRRVGKLGTVIDDCDYGPIALGVIKRSALDAGQVNIGDVAASIDADSIPVEEGEKAGRAAINKLRGH</sequence>
<feature type="domain" description="CAF17 C-terminal" evidence="3">
    <location>
        <begin position="330"/>
        <end position="392"/>
    </location>
</feature>
<dbReference type="SUPFAM" id="SSF103025">
    <property type="entry name" value="Folate-binding domain"/>
    <property type="match status" value="1"/>
</dbReference>
<dbReference type="Proteomes" id="UP001224412">
    <property type="component" value="Unassembled WGS sequence"/>
</dbReference>
<evidence type="ECO:0000256" key="2">
    <source>
        <dbReference type="SAM" id="MobiDB-lite"/>
    </source>
</evidence>
<dbReference type="PANTHER" id="PTHR22602">
    <property type="entry name" value="TRANSFERASE CAF17, MITOCHONDRIAL-RELATED"/>
    <property type="match status" value="1"/>
</dbReference>
<evidence type="ECO:0000256" key="1">
    <source>
        <dbReference type="ARBA" id="ARBA00022946"/>
    </source>
</evidence>
<dbReference type="NCBIfam" id="TIGR03317">
    <property type="entry name" value="ygfZ_signature"/>
    <property type="match status" value="1"/>
</dbReference>